<dbReference type="EnsemblPlants" id="OB02G34780.1">
    <property type="protein sequence ID" value="OB02G34780.1"/>
    <property type="gene ID" value="OB02G34780"/>
</dbReference>
<proteinExistence type="predicted"/>
<keyword evidence="2" id="KW-1185">Reference proteome</keyword>
<sequence>MAVIPQYPMASFSNDKSPDMVMCLPPRKMNIIRIRDLLRSNQKYLKVSVPRATKSFLTIGSS</sequence>
<dbReference type="AlphaFoldDB" id="J3LFR1"/>
<accession>J3LFR1</accession>
<dbReference type="Proteomes" id="UP000006038">
    <property type="component" value="Unassembled WGS sequence"/>
</dbReference>
<name>J3LFR1_ORYBR</name>
<evidence type="ECO:0000313" key="2">
    <source>
        <dbReference type="Proteomes" id="UP000006038"/>
    </source>
</evidence>
<organism evidence="1">
    <name type="scientific">Oryza brachyantha</name>
    <name type="common">malo sina</name>
    <dbReference type="NCBI Taxonomy" id="4533"/>
    <lineage>
        <taxon>Eukaryota</taxon>
        <taxon>Viridiplantae</taxon>
        <taxon>Streptophyta</taxon>
        <taxon>Embryophyta</taxon>
        <taxon>Tracheophyta</taxon>
        <taxon>Spermatophyta</taxon>
        <taxon>Magnoliopsida</taxon>
        <taxon>Liliopsida</taxon>
        <taxon>Poales</taxon>
        <taxon>Poaceae</taxon>
        <taxon>BOP clade</taxon>
        <taxon>Oryzoideae</taxon>
        <taxon>Oryzeae</taxon>
        <taxon>Oryzinae</taxon>
        <taxon>Oryza</taxon>
    </lineage>
</organism>
<dbReference type="HOGENOM" id="CLU_2907686_0_0_1"/>
<dbReference type="Gramene" id="OB02G34780.1">
    <property type="protein sequence ID" value="OB02G34780.1"/>
    <property type="gene ID" value="OB02G34780"/>
</dbReference>
<evidence type="ECO:0000313" key="1">
    <source>
        <dbReference type="EnsemblPlants" id="OB02G34780.1"/>
    </source>
</evidence>
<reference evidence="1" key="1">
    <citation type="submission" date="2013-04" db="UniProtKB">
        <authorList>
            <consortium name="EnsemblPlants"/>
        </authorList>
    </citation>
    <scope>IDENTIFICATION</scope>
</reference>
<protein>
    <submittedName>
        <fullName evidence="1">Uncharacterized protein</fullName>
    </submittedName>
</protein>